<comment type="caution">
    <text evidence="1">The sequence shown here is derived from an EMBL/GenBank/DDBJ whole genome shotgun (WGS) entry which is preliminary data.</text>
</comment>
<dbReference type="AlphaFoldDB" id="A0A5C5WZ83"/>
<dbReference type="RefSeq" id="WP_146510382.1">
    <property type="nucleotide sequence ID" value="NZ_SIHI01000005.1"/>
</dbReference>
<sequence>MNDYDFHREENFNNLWSKVEIVRPVPYSLFTFGASDLEYYLVTDGEEADGLVEVRRGCVRVTRPLIISPHNAPPEFRNFFESEQFGGMIDFLMSRSAAFSNLKLENTQQQPELLSDNIEEVVAKLNRRLDTEEEDRVAILTAPHGLGGAAVFKYTVTRIMDSAPGNIQELRERGFLPE</sequence>
<proteinExistence type="predicted"/>
<keyword evidence="2" id="KW-1185">Reference proteome</keyword>
<evidence type="ECO:0000313" key="1">
    <source>
        <dbReference type="EMBL" id="TWT55243.1"/>
    </source>
</evidence>
<protein>
    <submittedName>
        <fullName evidence="1">Uncharacterized protein</fullName>
    </submittedName>
</protein>
<organism evidence="1 2">
    <name type="scientific">Thalassoglobus neptunius</name>
    <dbReference type="NCBI Taxonomy" id="1938619"/>
    <lineage>
        <taxon>Bacteria</taxon>
        <taxon>Pseudomonadati</taxon>
        <taxon>Planctomycetota</taxon>
        <taxon>Planctomycetia</taxon>
        <taxon>Planctomycetales</taxon>
        <taxon>Planctomycetaceae</taxon>
        <taxon>Thalassoglobus</taxon>
    </lineage>
</organism>
<evidence type="ECO:0000313" key="2">
    <source>
        <dbReference type="Proteomes" id="UP000317243"/>
    </source>
</evidence>
<dbReference type="OrthoDB" id="213948at2"/>
<reference evidence="1 2" key="1">
    <citation type="submission" date="2019-02" db="EMBL/GenBank/DDBJ databases">
        <title>Deep-cultivation of Planctomycetes and their phenomic and genomic characterization uncovers novel biology.</title>
        <authorList>
            <person name="Wiegand S."/>
            <person name="Jogler M."/>
            <person name="Boedeker C."/>
            <person name="Pinto D."/>
            <person name="Vollmers J."/>
            <person name="Rivas-Marin E."/>
            <person name="Kohn T."/>
            <person name="Peeters S.H."/>
            <person name="Heuer A."/>
            <person name="Rast P."/>
            <person name="Oberbeckmann S."/>
            <person name="Bunk B."/>
            <person name="Jeske O."/>
            <person name="Meyerdierks A."/>
            <person name="Storesund J.E."/>
            <person name="Kallscheuer N."/>
            <person name="Luecker S."/>
            <person name="Lage O.M."/>
            <person name="Pohl T."/>
            <person name="Merkel B.J."/>
            <person name="Hornburger P."/>
            <person name="Mueller R.-W."/>
            <person name="Bruemmer F."/>
            <person name="Labrenz M."/>
            <person name="Spormann A.M."/>
            <person name="Op Den Camp H."/>
            <person name="Overmann J."/>
            <person name="Amann R."/>
            <person name="Jetten M.S.M."/>
            <person name="Mascher T."/>
            <person name="Medema M.H."/>
            <person name="Devos D.P."/>
            <person name="Kaster A.-K."/>
            <person name="Ovreas L."/>
            <person name="Rohde M."/>
            <person name="Galperin M.Y."/>
            <person name="Jogler C."/>
        </authorList>
    </citation>
    <scope>NUCLEOTIDE SEQUENCE [LARGE SCALE GENOMIC DNA]</scope>
    <source>
        <strain evidence="1 2">KOR42</strain>
    </source>
</reference>
<gene>
    <name evidence="1" type="ORF">KOR42_28700</name>
</gene>
<name>A0A5C5WZ83_9PLAN</name>
<dbReference type="Proteomes" id="UP000317243">
    <property type="component" value="Unassembled WGS sequence"/>
</dbReference>
<accession>A0A5C5WZ83</accession>
<dbReference type="EMBL" id="SIHI01000005">
    <property type="protein sequence ID" value="TWT55243.1"/>
    <property type="molecule type" value="Genomic_DNA"/>
</dbReference>